<sequence length="72" mass="8036">MGSIAVSSKDNDEKIVQNAIIQTIGQCATLHVAVRRCVKYSLVNNLEVHLSRQSDGCRLHRYIVFSQPSIHS</sequence>
<evidence type="ECO:0000313" key="2">
    <source>
        <dbReference type="Proteomes" id="UP000001075"/>
    </source>
</evidence>
<dbReference type="InParanoid" id="G3IQ67"/>
<dbReference type="AlphaFoldDB" id="G3IQ67"/>
<evidence type="ECO:0000313" key="1">
    <source>
        <dbReference type="EMBL" id="EGV91211.1"/>
    </source>
</evidence>
<reference evidence="2" key="1">
    <citation type="journal article" date="2011" name="Nat. Biotechnol.">
        <title>The genomic sequence of the Chinese hamster ovary (CHO)-K1 cell line.</title>
        <authorList>
            <person name="Xu X."/>
            <person name="Nagarajan H."/>
            <person name="Lewis N.E."/>
            <person name="Pan S."/>
            <person name="Cai Z."/>
            <person name="Liu X."/>
            <person name="Chen W."/>
            <person name="Xie M."/>
            <person name="Wang W."/>
            <person name="Hammond S."/>
            <person name="Andersen M.R."/>
            <person name="Neff N."/>
            <person name="Passarelli B."/>
            <person name="Koh W."/>
            <person name="Fan H.C."/>
            <person name="Wang J."/>
            <person name="Gui Y."/>
            <person name="Lee K.H."/>
            <person name="Betenbaugh M.J."/>
            <person name="Quake S.R."/>
            <person name="Famili I."/>
            <person name="Palsson B.O."/>
            <person name="Wang J."/>
        </authorList>
    </citation>
    <scope>NUCLEOTIDE SEQUENCE [LARGE SCALE GENOMIC DNA]</scope>
    <source>
        <strain evidence="2">CHO K1 cell line</strain>
    </source>
</reference>
<dbReference type="eggNOG" id="KOG1877">
    <property type="taxonomic scope" value="Eukaryota"/>
</dbReference>
<proteinExistence type="predicted"/>
<dbReference type="PaxDb" id="10029-XP_007632437.1"/>
<name>G3IQ67_CRIGR</name>
<organism evidence="1 2">
    <name type="scientific">Cricetulus griseus</name>
    <name type="common">Chinese hamster</name>
    <name type="synonym">Cricetulus barabensis griseus</name>
    <dbReference type="NCBI Taxonomy" id="10029"/>
    <lineage>
        <taxon>Eukaryota</taxon>
        <taxon>Metazoa</taxon>
        <taxon>Chordata</taxon>
        <taxon>Craniata</taxon>
        <taxon>Vertebrata</taxon>
        <taxon>Euteleostomi</taxon>
        <taxon>Mammalia</taxon>
        <taxon>Eutheria</taxon>
        <taxon>Euarchontoglires</taxon>
        <taxon>Glires</taxon>
        <taxon>Rodentia</taxon>
        <taxon>Myomorpha</taxon>
        <taxon>Muroidea</taxon>
        <taxon>Cricetidae</taxon>
        <taxon>Cricetinae</taxon>
        <taxon>Cricetulus</taxon>
    </lineage>
</organism>
<dbReference type="Proteomes" id="UP000001075">
    <property type="component" value="Unassembled WGS sequence"/>
</dbReference>
<gene>
    <name evidence="1" type="ORF">I79_026162</name>
</gene>
<accession>G3IQ67</accession>
<protein>
    <submittedName>
        <fullName evidence="1">Uncharacterized protein</fullName>
    </submittedName>
</protein>
<dbReference type="EMBL" id="JH029824">
    <property type="protein sequence ID" value="EGV91211.1"/>
    <property type="molecule type" value="Genomic_DNA"/>
</dbReference>